<sequence>MGQIMTKGSSKFLSTEIRRHSLSRSWGNELNGVCREEYLATTRRMQHSSTKLPWPQGIVHEGRCRGEKQAGQAAEMMFQRGLVQAMLGKCHEKEGATQVV</sequence>
<name>A0A420XXI6_9PEZI</name>
<dbReference type="AlphaFoldDB" id="A0A420XXI6"/>
<evidence type="ECO:0000313" key="1">
    <source>
        <dbReference type="EMBL" id="RKU40381.1"/>
    </source>
</evidence>
<comment type="caution">
    <text evidence="1">The sequence shown here is derived from an EMBL/GenBank/DDBJ whole genome shotgun (WGS) entry which is preliminary data.</text>
</comment>
<proteinExistence type="predicted"/>
<protein>
    <submittedName>
        <fullName evidence="1">Uncharacterized protein</fullName>
    </submittedName>
</protein>
<evidence type="ECO:0000313" key="2">
    <source>
        <dbReference type="Proteomes" id="UP000275385"/>
    </source>
</evidence>
<gene>
    <name evidence="1" type="ORF">DL546_009903</name>
</gene>
<organism evidence="1 2">
    <name type="scientific">Coniochaeta pulveracea</name>
    <dbReference type="NCBI Taxonomy" id="177199"/>
    <lineage>
        <taxon>Eukaryota</taxon>
        <taxon>Fungi</taxon>
        <taxon>Dikarya</taxon>
        <taxon>Ascomycota</taxon>
        <taxon>Pezizomycotina</taxon>
        <taxon>Sordariomycetes</taxon>
        <taxon>Sordariomycetidae</taxon>
        <taxon>Coniochaetales</taxon>
        <taxon>Coniochaetaceae</taxon>
        <taxon>Coniochaeta</taxon>
    </lineage>
</organism>
<accession>A0A420XXI6</accession>
<dbReference type="EMBL" id="QVQW01000107">
    <property type="protein sequence ID" value="RKU40381.1"/>
    <property type="molecule type" value="Genomic_DNA"/>
</dbReference>
<dbReference type="Proteomes" id="UP000275385">
    <property type="component" value="Unassembled WGS sequence"/>
</dbReference>
<reference evidence="1 2" key="1">
    <citation type="submission" date="2018-08" db="EMBL/GenBank/DDBJ databases">
        <title>Draft genome of the lignicolous fungus Coniochaeta pulveracea.</title>
        <authorList>
            <person name="Borstlap C.J."/>
            <person name="De Witt R.N."/>
            <person name="Botha A."/>
            <person name="Volschenk H."/>
        </authorList>
    </citation>
    <scope>NUCLEOTIDE SEQUENCE [LARGE SCALE GENOMIC DNA]</scope>
    <source>
        <strain evidence="1 2">CAB683</strain>
    </source>
</reference>
<keyword evidence="2" id="KW-1185">Reference proteome</keyword>